<feature type="region of interest" description="Disordered" evidence="1">
    <location>
        <begin position="101"/>
        <end position="129"/>
    </location>
</feature>
<comment type="caution">
    <text evidence="2">The sequence shown here is derived from an EMBL/GenBank/DDBJ whole genome shotgun (WGS) entry which is preliminary data.</text>
</comment>
<accession>A0ABW4TSD4</accession>
<evidence type="ECO:0000313" key="3">
    <source>
        <dbReference type="Proteomes" id="UP001597400"/>
    </source>
</evidence>
<protein>
    <submittedName>
        <fullName evidence="2">Uncharacterized protein</fullName>
    </submittedName>
</protein>
<keyword evidence="3" id="KW-1185">Reference proteome</keyword>
<proteinExistence type="predicted"/>
<dbReference type="RefSeq" id="WP_380927129.1">
    <property type="nucleotide sequence ID" value="NZ_JBHUGS010000001.1"/>
</dbReference>
<name>A0ABW4TSD4_9SPHN</name>
<dbReference type="Proteomes" id="UP001597400">
    <property type="component" value="Unassembled WGS sequence"/>
</dbReference>
<evidence type="ECO:0000313" key="2">
    <source>
        <dbReference type="EMBL" id="MFD1949580.1"/>
    </source>
</evidence>
<reference evidence="3" key="1">
    <citation type="journal article" date="2019" name="Int. J. Syst. Evol. Microbiol.">
        <title>The Global Catalogue of Microorganisms (GCM) 10K type strain sequencing project: providing services to taxonomists for standard genome sequencing and annotation.</title>
        <authorList>
            <consortium name="The Broad Institute Genomics Platform"/>
            <consortium name="The Broad Institute Genome Sequencing Center for Infectious Disease"/>
            <person name="Wu L."/>
            <person name="Ma J."/>
        </authorList>
    </citation>
    <scope>NUCLEOTIDE SEQUENCE [LARGE SCALE GENOMIC DNA]</scope>
    <source>
        <strain evidence="3">CGMCC 1.12702</strain>
    </source>
</reference>
<sequence length="129" mass="13873">MWEAIKAVIVPSGAAERSLIHVHGGMMVFVFAILCAPRRLASVWPPVIVTMLVVVNELFDLYHHWPVIPAWLWRDSGKDVLHTIVWPWVIWIVATQGARRADQPVGSSDGGAAAGVSVEAGAGGGTTGR</sequence>
<organism evidence="2 3">
    <name type="scientific">Sphingomonas arantia</name>
    <dbReference type="NCBI Taxonomy" id="1460676"/>
    <lineage>
        <taxon>Bacteria</taxon>
        <taxon>Pseudomonadati</taxon>
        <taxon>Pseudomonadota</taxon>
        <taxon>Alphaproteobacteria</taxon>
        <taxon>Sphingomonadales</taxon>
        <taxon>Sphingomonadaceae</taxon>
        <taxon>Sphingomonas</taxon>
    </lineage>
</organism>
<gene>
    <name evidence="2" type="ORF">ACFSGX_02215</name>
</gene>
<evidence type="ECO:0000256" key="1">
    <source>
        <dbReference type="SAM" id="MobiDB-lite"/>
    </source>
</evidence>
<dbReference type="EMBL" id="JBHUGS010000001">
    <property type="protein sequence ID" value="MFD1949580.1"/>
    <property type="molecule type" value="Genomic_DNA"/>
</dbReference>